<keyword evidence="1" id="KW-0472">Membrane</keyword>
<dbReference type="EMBL" id="JAGQDD010000010">
    <property type="protein sequence ID" value="MBQ0931710.1"/>
    <property type="molecule type" value="Genomic_DNA"/>
</dbReference>
<comment type="caution">
    <text evidence="2">The sequence shown here is derived from an EMBL/GenBank/DDBJ whole genome shotgun (WGS) entry which is preliminary data.</text>
</comment>
<evidence type="ECO:0000313" key="3">
    <source>
        <dbReference type="Proteomes" id="UP000676246"/>
    </source>
</evidence>
<organism evidence="2 3">
    <name type="scientific">Ideonella alba</name>
    <dbReference type="NCBI Taxonomy" id="2824118"/>
    <lineage>
        <taxon>Bacteria</taxon>
        <taxon>Pseudomonadati</taxon>
        <taxon>Pseudomonadota</taxon>
        <taxon>Betaproteobacteria</taxon>
        <taxon>Burkholderiales</taxon>
        <taxon>Sphaerotilaceae</taxon>
        <taxon>Ideonella</taxon>
    </lineage>
</organism>
<keyword evidence="3" id="KW-1185">Reference proteome</keyword>
<sequence>MRLSQVMSVALAGVLFGFGLALSTMIQPQVVLSFLRFQDAGLLLVMGGAMGLTLLAYQLLPRWRRQPLFEHSFGHHVATLDRDTVLGAAIFGIGWGLCGVCPGPAIAGLGAGNADLLWALAGTAAGAWLHGVRRPA</sequence>
<dbReference type="Pfam" id="PF20398">
    <property type="entry name" value="DUF6691"/>
    <property type="match status" value="1"/>
</dbReference>
<accession>A0A941BC98</accession>
<feature type="transmembrane region" description="Helical" evidence="1">
    <location>
        <begin position="41"/>
        <end position="60"/>
    </location>
</feature>
<dbReference type="InterPro" id="IPR046513">
    <property type="entry name" value="DUF6691"/>
</dbReference>
<dbReference type="AlphaFoldDB" id="A0A941BC98"/>
<evidence type="ECO:0000256" key="1">
    <source>
        <dbReference type="SAM" id="Phobius"/>
    </source>
</evidence>
<keyword evidence="1" id="KW-1133">Transmembrane helix</keyword>
<protein>
    <submittedName>
        <fullName evidence="2">YeeE/YedE family protein</fullName>
    </submittedName>
</protein>
<dbReference type="Proteomes" id="UP000676246">
    <property type="component" value="Unassembled WGS sequence"/>
</dbReference>
<keyword evidence="1" id="KW-0812">Transmembrane</keyword>
<name>A0A941BC98_9BURK</name>
<dbReference type="RefSeq" id="WP_210854678.1">
    <property type="nucleotide sequence ID" value="NZ_JAGQDD010000010.1"/>
</dbReference>
<gene>
    <name evidence="2" type="ORF">KAK03_14585</name>
</gene>
<proteinExistence type="predicted"/>
<reference evidence="2 3" key="1">
    <citation type="submission" date="2021-04" db="EMBL/GenBank/DDBJ databases">
        <title>The genome sequence of Ideonella sp. 3Y2.</title>
        <authorList>
            <person name="Liu Y."/>
        </authorList>
    </citation>
    <scope>NUCLEOTIDE SEQUENCE [LARGE SCALE GENOMIC DNA]</scope>
    <source>
        <strain evidence="2 3">3Y2</strain>
    </source>
</reference>
<evidence type="ECO:0000313" key="2">
    <source>
        <dbReference type="EMBL" id="MBQ0931710.1"/>
    </source>
</evidence>